<accession>A0A4Z2F186</accession>
<dbReference type="AlphaFoldDB" id="A0A4Z2F186"/>
<proteinExistence type="predicted"/>
<gene>
    <name evidence="2" type="ORF">EYF80_055430</name>
</gene>
<name>A0A4Z2F186_9TELE</name>
<evidence type="ECO:0000313" key="2">
    <source>
        <dbReference type="EMBL" id="TNN34414.1"/>
    </source>
</evidence>
<organism evidence="2 3">
    <name type="scientific">Liparis tanakae</name>
    <name type="common">Tanaka's snailfish</name>
    <dbReference type="NCBI Taxonomy" id="230148"/>
    <lineage>
        <taxon>Eukaryota</taxon>
        <taxon>Metazoa</taxon>
        <taxon>Chordata</taxon>
        <taxon>Craniata</taxon>
        <taxon>Vertebrata</taxon>
        <taxon>Euteleostomi</taxon>
        <taxon>Actinopterygii</taxon>
        <taxon>Neopterygii</taxon>
        <taxon>Teleostei</taxon>
        <taxon>Neoteleostei</taxon>
        <taxon>Acanthomorphata</taxon>
        <taxon>Eupercaria</taxon>
        <taxon>Perciformes</taxon>
        <taxon>Cottioidei</taxon>
        <taxon>Cottales</taxon>
        <taxon>Liparidae</taxon>
        <taxon>Liparis</taxon>
    </lineage>
</organism>
<keyword evidence="3" id="KW-1185">Reference proteome</keyword>
<protein>
    <submittedName>
        <fullName evidence="2">Uncharacterized protein</fullName>
    </submittedName>
</protein>
<evidence type="ECO:0000256" key="1">
    <source>
        <dbReference type="SAM" id="MobiDB-lite"/>
    </source>
</evidence>
<feature type="region of interest" description="Disordered" evidence="1">
    <location>
        <begin position="1"/>
        <end position="25"/>
    </location>
</feature>
<reference evidence="2 3" key="1">
    <citation type="submission" date="2019-03" db="EMBL/GenBank/DDBJ databases">
        <title>First draft genome of Liparis tanakae, snailfish: a comprehensive survey of snailfish specific genes.</title>
        <authorList>
            <person name="Kim W."/>
            <person name="Song I."/>
            <person name="Jeong J.-H."/>
            <person name="Kim D."/>
            <person name="Kim S."/>
            <person name="Ryu S."/>
            <person name="Song J.Y."/>
            <person name="Lee S.K."/>
        </authorList>
    </citation>
    <scope>NUCLEOTIDE SEQUENCE [LARGE SCALE GENOMIC DNA]</scope>
    <source>
        <tissue evidence="2">Muscle</tissue>
    </source>
</reference>
<sequence>MAVASGRDSPSGNHLSTCPPEPRDHRVLQCLCPTTTAALRLERNFGYSLSHQPASPSSPPSLPASSSLPAALPVLTCVWSLRGRWAAVVHTQGALCCPGPQSPPGCDGQFSSAGPTDTRRLVDQDYLGDFY</sequence>
<dbReference type="EMBL" id="SRLO01001968">
    <property type="protein sequence ID" value="TNN34414.1"/>
    <property type="molecule type" value="Genomic_DNA"/>
</dbReference>
<comment type="caution">
    <text evidence="2">The sequence shown here is derived from an EMBL/GenBank/DDBJ whole genome shotgun (WGS) entry which is preliminary data.</text>
</comment>
<dbReference type="Proteomes" id="UP000314294">
    <property type="component" value="Unassembled WGS sequence"/>
</dbReference>
<evidence type="ECO:0000313" key="3">
    <source>
        <dbReference type="Proteomes" id="UP000314294"/>
    </source>
</evidence>